<evidence type="ECO:0000256" key="1">
    <source>
        <dbReference type="SAM" id="SignalP"/>
    </source>
</evidence>
<name>A0A1C0Z2I6_9BACL</name>
<dbReference type="AlphaFoldDB" id="A0A1C0Z2I6"/>
<keyword evidence="3" id="KW-1185">Reference proteome</keyword>
<feature type="chain" id="PRO_5038871942" evidence="1">
    <location>
        <begin position="23"/>
        <end position="245"/>
    </location>
</feature>
<gene>
    <name evidence="2" type="ORF">A6K76_04910</name>
</gene>
<evidence type="ECO:0000313" key="2">
    <source>
        <dbReference type="EMBL" id="OCS93677.1"/>
    </source>
</evidence>
<dbReference type="PROSITE" id="PS51257">
    <property type="entry name" value="PROKAR_LIPOPROTEIN"/>
    <property type="match status" value="1"/>
</dbReference>
<dbReference type="OrthoDB" id="2735367at2"/>
<dbReference type="Proteomes" id="UP000093482">
    <property type="component" value="Unassembled WGS sequence"/>
</dbReference>
<dbReference type="EMBL" id="MATO01000006">
    <property type="protein sequence ID" value="OCS93677.1"/>
    <property type="molecule type" value="Genomic_DNA"/>
</dbReference>
<keyword evidence="1" id="KW-0732">Signal</keyword>
<comment type="caution">
    <text evidence="2">The sequence shown here is derived from an EMBL/GenBank/DDBJ whole genome shotgun (WGS) entry which is preliminary data.</text>
</comment>
<organism evidence="2 3">
    <name type="scientific">Caryophanon latum</name>
    <dbReference type="NCBI Taxonomy" id="33977"/>
    <lineage>
        <taxon>Bacteria</taxon>
        <taxon>Bacillati</taxon>
        <taxon>Bacillota</taxon>
        <taxon>Bacilli</taxon>
        <taxon>Bacillales</taxon>
        <taxon>Caryophanaceae</taxon>
        <taxon>Caryophanon</taxon>
    </lineage>
</organism>
<sequence>MKKVWLFSAAAAIILVACNNTQNVTDEIVAPAEEVDTPAVVEESVDEVEPVEGTVTESVPAPTERETVIQETEVVEKEVPIETVEGTSEEDIEPSGEMTYVQNNETYSAPTNFTTSSEQPYGLEVMDGFKLVAEETGKDQLLYTSNERIAMAIEAFTFGEKTYDDVFTAAMDQANAIGDITPIEDLPMGDNISNIAAFEVNVNGEYVVIMALETPSILAQFTLMDTAERKFLNAMMQMAVTIQGQ</sequence>
<reference evidence="2 3" key="1">
    <citation type="submission" date="2016-07" db="EMBL/GenBank/DDBJ databases">
        <title>Caryophanon latum genome sequencing.</title>
        <authorList>
            <person name="Verma A."/>
            <person name="Pal Y."/>
            <person name="Krishnamurthi S."/>
        </authorList>
    </citation>
    <scope>NUCLEOTIDE SEQUENCE [LARGE SCALE GENOMIC DNA]</scope>
    <source>
        <strain evidence="2 3">DSM 14151</strain>
    </source>
</reference>
<protein>
    <submittedName>
        <fullName evidence="2">Uncharacterized protein</fullName>
    </submittedName>
</protein>
<evidence type="ECO:0000313" key="3">
    <source>
        <dbReference type="Proteomes" id="UP000093482"/>
    </source>
</evidence>
<accession>A0A1C0Z2I6</accession>
<proteinExistence type="predicted"/>
<dbReference type="RefSeq" id="WP_066461557.1">
    <property type="nucleotide sequence ID" value="NZ_MATO01000006.1"/>
</dbReference>
<feature type="signal peptide" evidence="1">
    <location>
        <begin position="1"/>
        <end position="22"/>
    </location>
</feature>